<accession>A0AAW1NIS3</accession>
<keyword evidence="2" id="KW-1185">Reference proteome</keyword>
<sequence>MQMPSVKFGVPPLDGNATATQNNTCYALICQSTASFLFKYSVCCYRENVICNNANQQRLLNFNLQKWFYSLMKIATIQKM</sequence>
<protein>
    <submittedName>
        <fullName evidence="1">Uncharacterized protein</fullName>
    </submittedName>
</protein>
<evidence type="ECO:0000313" key="1">
    <source>
        <dbReference type="EMBL" id="KAK9758649.1"/>
    </source>
</evidence>
<evidence type="ECO:0000313" key="2">
    <source>
        <dbReference type="Proteomes" id="UP001458880"/>
    </source>
</evidence>
<organism evidence="1 2">
    <name type="scientific">Popillia japonica</name>
    <name type="common">Japanese beetle</name>
    <dbReference type="NCBI Taxonomy" id="7064"/>
    <lineage>
        <taxon>Eukaryota</taxon>
        <taxon>Metazoa</taxon>
        <taxon>Ecdysozoa</taxon>
        <taxon>Arthropoda</taxon>
        <taxon>Hexapoda</taxon>
        <taxon>Insecta</taxon>
        <taxon>Pterygota</taxon>
        <taxon>Neoptera</taxon>
        <taxon>Endopterygota</taxon>
        <taxon>Coleoptera</taxon>
        <taxon>Polyphaga</taxon>
        <taxon>Scarabaeiformia</taxon>
        <taxon>Scarabaeidae</taxon>
        <taxon>Rutelinae</taxon>
        <taxon>Popillia</taxon>
    </lineage>
</organism>
<reference evidence="1 2" key="1">
    <citation type="journal article" date="2024" name="BMC Genomics">
        <title>De novo assembly and annotation of Popillia japonica's genome with initial clues to its potential as an invasive pest.</title>
        <authorList>
            <person name="Cucini C."/>
            <person name="Boschi S."/>
            <person name="Funari R."/>
            <person name="Cardaioli E."/>
            <person name="Iannotti N."/>
            <person name="Marturano G."/>
            <person name="Paoli F."/>
            <person name="Bruttini M."/>
            <person name="Carapelli A."/>
            <person name="Frati F."/>
            <person name="Nardi F."/>
        </authorList>
    </citation>
    <scope>NUCLEOTIDE SEQUENCE [LARGE SCALE GENOMIC DNA]</scope>
    <source>
        <strain evidence="1">DMR45628</strain>
    </source>
</reference>
<gene>
    <name evidence="1" type="ORF">QE152_g612</name>
</gene>
<proteinExistence type="predicted"/>
<dbReference type="AlphaFoldDB" id="A0AAW1NIS3"/>
<comment type="caution">
    <text evidence="1">The sequence shown here is derived from an EMBL/GenBank/DDBJ whole genome shotgun (WGS) entry which is preliminary data.</text>
</comment>
<dbReference type="Proteomes" id="UP001458880">
    <property type="component" value="Unassembled WGS sequence"/>
</dbReference>
<dbReference type="EMBL" id="JASPKY010000003">
    <property type="protein sequence ID" value="KAK9758649.1"/>
    <property type="molecule type" value="Genomic_DNA"/>
</dbReference>
<name>A0AAW1NIS3_POPJA</name>